<protein>
    <submittedName>
        <fullName evidence="1">GxxExxY protein</fullName>
    </submittedName>
</protein>
<dbReference type="NCBIfam" id="TIGR04256">
    <property type="entry name" value="GxxExxY"/>
    <property type="match status" value="1"/>
</dbReference>
<dbReference type="STRING" id="1168035.SAMN05444280_10751"/>
<dbReference type="InterPro" id="IPR026350">
    <property type="entry name" value="GxxExxY"/>
</dbReference>
<dbReference type="Pfam" id="PF13366">
    <property type="entry name" value="PDDEXK_3"/>
    <property type="match status" value="1"/>
</dbReference>
<proteinExistence type="predicted"/>
<gene>
    <name evidence="1" type="ORF">SAMN05444280_10751</name>
</gene>
<dbReference type="EMBL" id="FQZE01000007">
    <property type="protein sequence ID" value="SHI86711.1"/>
    <property type="molecule type" value="Genomic_DNA"/>
</dbReference>
<organism evidence="1 2">
    <name type="scientific">Tangfeifania diversioriginum</name>
    <dbReference type="NCBI Taxonomy" id="1168035"/>
    <lineage>
        <taxon>Bacteria</taxon>
        <taxon>Pseudomonadati</taxon>
        <taxon>Bacteroidota</taxon>
        <taxon>Bacteroidia</taxon>
        <taxon>Marinilabiliales</taxon>
        <taxon>Prolixibacteraceae</taxon>
        <taxon>Tangfeifania</taxon>
    </lineage>
</organism>
<reference evidence="1 2" key="1">
    <citation type="submission" date="2016-11" db="EMBL/GenBank/DDBJ databases">
        <authorList>
            <person name="Jaros S."/>
            <person name="Januszkiewicz K."/>
            <person name="Wedrychowicz H."/>
        </authorList>
    </citation>
    <scope>NUCLEOTIDE SEQUENCE [LARGE SCALE GENOMIC DNA]</scope>
    <source>
        <strain evidence="1 2">DSM 27063</strain>
    </source>
</reference>
<dbReference type="AlphaFoldDB" id="A0A1M6EMJ2"/>
<sequence>MITQKYINELTYKITGFAIEVHKELGPGLLESIYEKCLAHLLKQNGFEVSQQQIVPINFRGLKLNADLKLDLLVNNLIIVELKTVETILPIHEAQLLTYLKLLDKPKGLLVNFYCTNIWREGQKTFVTEKFRELPKGY</sequence>
<dbReference type="RefSeq" id="WP_073167258.1">
    <property type="nucleotide sequence ID" value="NZ_FQZE01000007.1"/>
</dbReference>
<dbReference type="InterPro" id="IPR011604">
    <property type="entry name" value="PDDEXK-like_dom_sf"/>
</dbReference>
<accession>A0A1M6EMJ2</accession>
<evidence type="ECO:0000313" key="2">
    <source>
        <dbReference type="Proteomes" id="UP000184050"/>
    </source>
</evidence>
<name>A0A1M6EMJ2_9BACT</name>
<evidence type="ECO:0000313" key="1">
    <source>
        <dbReference type="EMBL" id="SHI86711.1"/>
    </source>
</evidence>
<keyword evidence="2" id="KW-1185">Reference proteome</keyword>
<dbReference type="Proteomes" id="UP000184050">
    <property type="component" value="Unassembled WGS sequence"/>
</dbReference>
<dbReference type="Gene3D" id="3.90.320.10">
    <property type="match status" value="1"/>
</dbReference>